<evidence type="ECO:0000313" key="1">
    <source>
        <dbReference type="EMBL" id="BDR57217.1"/>
    </source>
</evidence>
<accession>A0AAU9CT85</accession>
<protein>
    <submittedName>
        <fullName evidence="1">Uncharacterized protein</fullName>
    </submittedName>
</protein>
<dbReference type="RefSeq" id="WP_317696115.1">
    <property type="nucleotide sequence ID" value="NZ_AP026801.1"/>
</dbReference>
<gene>
    <name evidence="1" type="ORF">KIMC2_17790</name>
</gene>
<reference evidence="1 2" key="1">
    <citation type="journal article" date="2023" name="Microbiol. Spectr.">
        <title>Symbiosis of Carpenter Bees with Uncharacterized Lactic Acid Bacteria Showing NAD Auxotrophy.</title>
        <authorList>
            <person name="Kawasaki S."/>
            <person name="Ozawa K."/>
            <person name="Mori T."/>
            <person name="Yamamoto A."/>
            <person name="Ito M."/>
            <person name="Ohkuma M."/>
            <person name="Sakamoto M."/>
            <person name="Matsutani M."/>
        </authorList>
    </citation>
    <scope>NUCLEOTIDE SEQUENCE [LARGE SCALE GENOMIC DNA]</scope>
    <source>
        <strain evidence="1 2">KimC2</strain>
    </source>
</reference>
<name>A0AAU9CT85_9LACO</name>
<dbReference type="Proteomes" id="UP001321804">
    <property type="component" value="Chromosome"/>
</dbReference>
<organism evidence="1 2">
    <name type="scientific">Xylocopilactobacillus apis</name>
    <dbReference type="NCBI Taxonomy" id="2932183"/>
    <lineage>
        <taxon>Bacteria</taxon>
        <taxon>Bacillati</taxon>
        <taxon>Bacillota</taxon>
        <taxon>Bacilli</taxon>
        <taxon>Lactobacillales</taxon>
        <taxon>Lactobacillaceae</taxon>
        <taxon>Xylocopilactobacillus</taxon>
    </lineage>
</organism>
<evidence type="ECO:0000313" key="2">
    <source>
        <dbReference type="Proteomes" id="UP001321804"/>
    </source>
</evidence>
<keyword evidence="2" id="KW-1185">Reference proteome</keyword>
<sequence length="104" mass="11902">MTVFDIIKITELDHDYFPSNKLVMTDLEGKPNSLLTDLLRDVVTKIEILLDFSEMNSSDEIISSLKKVTPLPDDVLDEYAKILNQPVRGINFASKRQELEIIYS</sequence>
<dbReference type="EMBL" id="AP026801">
    <property type="protein sequence ID" value="BDR57217.1"/>
    <property type="molecule type" value="Genomic_DNA"/>
</dbReference>
<dbReference type="AlphaFoldDB" id="A0AAU9CT85"/>
<proteinExistence type="predicted"/>
<dbReference type="KEGG" id="xak:KIMC2_17790"/>